<name>A0A7E4USU0_PANRE</name>
<dbReference type="Gene3D" id="3.40.50.1820">
    <property type="entry name" value="alpha/beta hydrolase"/>
    <property type="match status" value="1"/>
</dbReference>
<dbReference type="SUPFAM" id="SSF53474">
    <property type="entry name" value="alpha/beta-Hydrolases"/>
    <property type="match status" value="1"/>
</dbReference>
<dbReference type="CDD" id="cd00519">
    <property type="entry name" value="Lipase_3"/>
    <property type="match status" value="1"/>
</dbReference>
<dbReference type="Proteomes" id="UP000492821">
    <property type="component" value="Unassembled WGS sequence"/>
</dbReference>
<keyword evidence="1" id="KW-0732">Signal</keyword>
<evidence type="ECO:0000313" key="4">
    <source>
        <dbReference type="WBParaSite" id="Pan_g12116.t1"/>
    </source>
</evidence>
<dbReference type="InterPro" id="IPR002921">
    <property type="entry name" value="Fungal_lipase-type"/>
</dbReference>
<feature type="domain" description="Fungal lipase-type" evidence="2">
    <location>
        <begin position="156"/>
        <end position="296"/>
    </location>
</feature>
<dbReference type="AlphaFoldDB" id="A0A7E4USU0"/>
<reference evidence="3" key="1">
    <citation type="journal article" date="2013" name="Genetics">
        <title>The draft genome and transcriptome of Panagrellus redivivus are shaped by the harsh demands of a free-living lifestyle.</title>
        <authorList>
            <person name="Srinivasan J."/>
            <person name="Dillman A.R."/>
            <person name="Macchietto M.G."/>
            <person name="Heikkinen L."/>
            <person name="Lakso M."/>
            <person name="Fracchia K.M."/>
            <person name="Antoshechkin I."/>
            <person name="Mortazavi A."/>
            <person name="Wong G."/>
            <person name="Sternberg P.W."/>
        </authorList>
    </citation>
    <scope>NUCLEOTIDE SEQUENCE [LARGE SCALE GENOMIC DNA]</scope>
    <source>
        <strain evidence="3">MT8872</strain>
    </source>
</reference>
<keyword evidence="3" id="KW-1185">Reference proteome</keyword>
<dbReference type="PANTHER" id="PTHR45908:SF15">
    <property type="entry name" value="FUNGAL LIPASE-LIKE DOMAIN-CONTAINING PROTEIN"/>
    <property type="match status" value="1"/>
</dbReference>
<sequence>MLNGQNLPFLLVLTVLVSWPAVEAAMVSVCSDIKDCAGCTQSYVHIFSFREYCRWCISTNTCGGPLSCPAGVATAQRDAFKCPTPATTAKGYRYTDKLGRSLYSLNMAAMQEDPTKCIQNSRSDVKFIKRFEVECDQTGNTCAGYLAISEEAKAIYVVYRGSTFNRQLFQEFVQGIGAQLGAWEKFINGSGVMTYFYGGFRKLFLQTEMKAQLDALNKKYENYRIWVTGHSLGGSLASITALYLANSTAYNANKIRLVTFGEPRTGNYLYAKTIEENLKFRYRVVNRNDIVTNVPASMDPDNLLLTVATAERQPYYYRYLVHYDKGMDRNADFKICESSEDHHCRNLGLAVDVSDHEAYFGVKADAYIKAGCPKAMIM</sequence>
<accession>A0A7E4USU0</accession>
<dbReference type="GO" id="GO:0006629">
    <property type="term" value="P:lipid metabolic process"/>
    <property type="evidence" value="ECO:0007669"/>
    <property type="project" value="InterPro"/>
</dbReference>
<dbReference type="WBParaSite" id="Pan_g12116.t1">
    <property type="protein sequence ID" value="Pan_g12116.t1"/>
    <property type="gene ID" value="Pan_g12116"/>
</dbReference>
<protein>
    <submittedName>
        <fullName evidence="4">Lipase_3 domain-containing protein</fullName>
    </submittedName>
</protein>
<organism evidence="3 4">
    <name type="scientific">Panagrellus redivivus</name>
    <name type="common">Microworm</name>
    <dbReference type="NCBI Taxonomy" id="6233"/>
    <lineage>
        <taxon>Eukaryota</taxon>
        <taxon>Metazoa</taxon>
        <taxon>Ecdysozoa</taxon>
        <taxon>Nematoda</taxon>
        <taxon>Chromadorea</taxon>
        <taxon>Rhabditida</taxon>
        <taxon>Tylenchina</taxon>
        <taxon>Panagrolaimomorpha</taxon>
        <taxon>Panagrolaimoidea</taxon>
        <taxon>Panagrolaimidae</taxon>
        <taxon>Panagrellus</taxon>
    </lineage>
</organism>
<evidence type="ECO:0000259" key="2">
    <source>
        <dbReference type="Pfam" id="PF01764"/>
    </source>
</evidence>
<proteinExistence type="predicted"/>
<dbReference type="InterPro" id="IPR029058">
    <property type="entry name" value="AB_hydrolase_fold"/>
</dbReference>
<reference evidence="4" key="2">
    <citation type="submission" date="2020-10" db="UniProtKB">
        <authorList>
            <consortium name="WormBaseParasite"/>
        </authorList>
    </citation>
    <scope>IDENTIFICATION</scope>
</reference>
<feature type="signal peptide" evidence="1">
    <location>
        <begin position="1"/>
        <end position="24"/>
    </location>
</feature>
<evidence type="ECO:0000256" key="1">
    <source>
        <dbReference type="SAM" id="SignalP"/>
    </source>
</evidence>
<feature type="chain" id="PRO_5028819869" evidence="1">
    <location>
        <begin position="25"/>
        <end position="378"/>
    </location>
</feature>
<dbReference type="Pfam" id="PF01764">
    <property type="entry name" value="Lipase_3"/>
    <property type="match status" value="1"/>
</dbReference>
<evidence type="ECO:0000313" key="3">
    <source>
        <dbReference type="Proteomes" id="UP000492821"/>
    </source>
</evidence>
<dbReference type="PANTHER" id="PTHR45908">
    <property type="entry name" value="PROTEIN CBG11750-RELATED"/>
    <property type="match status" value="1"/>
</dbReference>